<reference evidence="2" key="2">
    <citation type="submission" date="2025-08" db="UniProtKB">
        <authorList>
            <consortium name="Ensembl"/>
        </authorList>
    </citation>
    <scope>IDENTIFICATION</scope>
    <source>
        <strain evidence="2">Thorbecke</strain>
    </source>
</reference>
<name>A0A5F9C8L4_RABIT</name>
<dbReference type="Bgee" id="ENSOCUG00000036237">
    <property type="expression patterns" value="Expressed in kidney and 7 other cell types or tissues"/>
</dbReference>
<evidence type="ECO:0000313" key="2">
    <source>
        <dbReference type="Ensembl" id="ENSOCUP00000030065.1"/>
    </source>
</evidence>
<protein>
    <submittedName>
        <fullName evidence="2">Uncharacterized protein</fullName>
    </submittedName>
</protein>
<organism evidence="2 3">
    <name type="scientific">Oryctolagus cuniculus</name>
    <name type="common">Rabbit</name>
    <dbReference type="NCBI Taxonomy" id="9986"/>
    <lineage>
        <taxon>Eukaryota</taxon>
        <taxon>Metazoa</taxon>
        <taxon>Chordata</taxon>
        <taxon>Craniata</taxon>
        <taxon>Vertebrata</taxon>
        <taxon>Euteleostomi</taxon>
        <taxon>Mammalia</taxon>
        <taxon>Eutheria</taxon>
        <taxon>Euarchontoglires</taxon>
        <taxon>Glires</taxon>
        <taxon>Lagomorpha</taxon>
        <taxon>Leporidae</taxon>
        <taxon>Oryctolagus</taxon>
    </lineage>
</organism>
<dbReference type="SMR" id="A0A5F9C8L4"/>
<sequence>SRVLGASHDPGPPLRQVVKEAAKVEAHFPVCVKVHFPNPNKSRFQLLSLSRRELHGRDLAPWPPRAGDNASEFTERP</sequence>
<dbReference type="EMBL" id="AAGW02028096">
    <property type="status" value="NOT_ANNOTATED_CDS"/>
    <property type="molecule type" value="Genomic_DNA"/>
</dbReference>
<dbReference type="Proteomes" id="UP000001811">
    <property type="component" value="Chromosome 3"/>
</dbReference>
<keyword evidence="3" id="KW-1185">Reference proteome</keyword>
<dbReference type="InParanoid" id="A0A5F9C8L4"/>
<reference evidence="2 3" key="1">
    <citation type="journal article" date="2011" name="Nature">
        <title>A high-resolution map of human evolutionary constraint using 29 mammals.</title>
        <authorList>
            <person name="Lindblad-Toh K."/>
            <person name="Garber M."/>
            <person name="Zuk O."/>
            <person name="Lin M.F."/>
            <person name="Parker B.J."/>
            <person name="Washietl S."/>
            <person name="Kheradpour P."/>
            <person name="Ernst J."/>
            <person name="Jordan G."/>
            <person name="Mauceli E."/>
            <person name="Ward L.D."/>
            <person name="Lowe C.B."/>
            <person name="Holloway A.K."/>
            <person name="Clamp M."/>
            <person name="Gnerre S."/>
            <person name="Alfoldi J."/>
            <person name="Beal K."/>
            <person name="Chang J."/>
            <person name="Clawson H."/>
            <person name="Cuff J."/>
            <person name="Di Palma F."/>
            <person name="Fitzgerald S."/>
            <person name="Flicek P."/>
            <person name="Guttman M."/>
            <person name="Hubisz M.J."/>
            <person name="Jaffe D.B."/>
            <person name="Jungreis I."/>
            <person name="Kent W.J."/>
            <person name="Kostka D."/>
            <person name="Lara M."/>
            <person name="Martins A.L."/>
            <person name="Massingham T."/>
            <person name="Moltke I."/>
            <person name="Raney B.J."/>
            <person name="Rasmussen M.D."/>
            <person name="Robinson J."/>
            <person name="Stark A."/>
            <person name="Vilella A.J."/>
            <person name="Wen J."/>
            <person name="Xie X."/>
            <person name="Zody M.C."/>
            <person name="Baldwin J."/>
            <person name="Bloom T."/>
            <person name="Chin C.W."/>
            <person name="Heiman D."/>
            <person name="Nicol R."/>
            <person name="Nusbaum C."/>
            <person name="Young S."/>
            <person name="Wilkinson J."/>
            <person name="Worley K.C."/>
            <person name="Kovar C.L."/>
            <person name="Muzny D.M."/>
            <person name="Gibbs R.A."/>
            <person name="Cree A."/>
            <person name="Dihn H.H."/>
            <person name="Fowler G."/>
            <person name="Jhangiani S."/>
            <person name="Joshi V."/>
            <person name="Lee S."/>
            <person name="Lewis L.R."/>
            <person name="Nazareth L.V."/>
            <person name="Okwuonu G."/>
            <person name="Santibanez J."/>
            <person name="Warren W.C."/>
            <person name="Mardis E.R."/>
            <person name="Weinstock G.M."/>
            <person name="Wilson R.K."/>
            <person name="Delehaunty K."/>
            <person name="Dooling D."/>
            <person name="Fronik C."/>
            <person name="Fulton L."/>
            <person name="Fulton B."/>
            <person name="Graves T."/>
            <person name="Minx P."/>
            <person name="Sodergren E."/>
            <person name="Birney E."/>
            <person name="Margulies E.H."/>
            <person name="Herrero J."/>
            <person name="Green E.D."/>
            <person name="Haussler D."/>
            <person name="Siepel A."/>
            <person name="Goldman N."/>
            <person name="Pollard K.S."/>
            <person name="Pedersen J.S."/>
            <person name="Lander E.S."/>
            <person name="Kellis M."/>
        </authorList>
    </citation>
    <scope>NUCLEOTIDE SEQUENCE [LARGE SCALE GENOMIC DNA]</scope>
    <source>
        <strain evidence="2 3">Thorbecke inbred</strain>
    </source>
</reference>
<evidence type="ECO:0000256" key="1">
    <source>
        <dbReference type="SAM" id="MobiDB-lite"/>
    </source>
</evidence>
<dbReference type="AlphaFoldDB" id="A0A5F9C8L4"/>
<dbReference type="Ensembl" id="ENSOCUT00000036608.1">
    <property type="protein sequence ID" value="ENSOCUP00000030065.1"/>
    <property type="gene ID" value="ENSOCUG00000036237.1"/>
</dbReference>
<accession>A0A5F9C8L4</accession>
<evidence type="ECO:0000313" key="3">
    <source>
        <dbReference type="Proteomes" id="UP000001811"/>
    </source>
</evidence>
<proteinExistence type="predicted"/>
<reference evidence="2" key="3">
    <citation type="submission" date="2025-09" db="UniProtKB">
        <authorList>
            <consortium name="Ensembl"/>
        </authorList>
    </citation>
    <scope>IDENTIFICATION</scope>
    <source>
        <strain evidence="2">Thorbecke</strain>
    </source>
</reference>
<feature type="region of interest" description="Disordered" evidence="1">
    <location>
        <begin position="55"/>
        <end position="77"/>
    </location>
</feature>